<organism evidence="2 3">
    <name type="scientific">Rotaria magnacalcarata</name>
    <dbReference type="NCBI Taxonomy" id="392030"/>
    <lineage>
        <taxon>Eukaryota</taxon>
        <taxon>Metazoa</taxon>
        <taxon>Spiralia</taxon>
        <taxon>Gnathifera</taxon>
        <taxon>Rotifera</taxon>
        <taxon>Eurotatoria</taxon>
        <taxon>Bdelloidea</taxon>
        <taxon>Philodinida</taxon>
        <taxon>Philodinidae</taxon>
        <taxon>Rotaria</taxon>
    </lineage>
</organism>
<reference evidence="2" key="1">
    <citation type="submission" date="2021-02" db="EMBL/GenBank/DDBJ databases">
        <authorList>
            <person name="Nowell W R."/>
        </authorList>
    </citation>
    <scope>NUCLEOTIDE SEQUENCE</scope>
</reference>
<sequence>RTVANVFPLKMLRDTEEGQRKKLRKTRKHRSLSQEGKLNRSPSSNRSDRSRKRYRSSTVKRNSSLKLTKEEIKYQRFVRDLKKEIRIFLSYRLRESRFDPRGKQDVPIRFSIMPTRATSTMLTSRTNETTTVTNHRQGPIKNSKNDHIERLTADVQSLLTGPSFKDFYGQFIQTKPRQTRSRFSLRSLDESLVLTNDED</sequence>
<name>A0A8S3DB38_9BILA</name>
<dbReference type="Proteomes" id="UP000676336">
    <property type="component" value="Unassembled WGS sequence"/>
</dbReference>
<evidence type="ECO:0000256" key="1">
    <source>
        <dbReference type="SAM" id="MobiDB-lite"/>
    </source>
</evidence>
<feature type="region of interest" description="Disordered" evidence="1">
    <location>
        <begin position="121"/>
        <end position="143"/>
    </location>
</feature>
<dbReference type="EMBL" id="CAJOBI010190510">
    <property type="protein sequence ID" value="CAF4959689.1"/>
    <property type="molecule type" value="Genomic_DNA"/>
</dbReference>
<feature type="non-terminal residue" evidence="2">
    <location>
        <position position="1"/>
    </location>
</feature>
<gene>
    <name evidence="2" type="ORF">SMN809_LOCUS54551</name>
</gene>
<proteinExistence type="predicted"/>
<feature type="compositionally biased region" description="Low complexity" evidence="1">
    <location>
        <begin position="123"/>
        <end position="133"/>
    </location>
</feature>
<evidence type="ECO:0000313" key="3">
    <source>
        <dbReference type="Proteomes" id="UP000676336"/>
    </source>
</evidence>
<dbReference type="AlphaFoldDB" id="A0A8S3DB38"/>
<feature type="region of interest" description="Disordered" evidence="1">
    <location>
        <begin position="14"/>
        <end position="62"/>
    </location>
</feature>
<protein>
    <submittedName>
        <fullName evidence="2">Uncharacterized protein</fullName>
    </submittedName>
</protein>
<comment type="caution">
    <text evidence="2">The sequence shown here is derived from an EMBL/GenBank/DDBJ whole genome shotgun (WGS) entry which is preliminary data.</text>
</comment>
<evidence type="ECO:0000313" key="2">
    <source>
        <dbReference type="EMBL" id="CAF4959689.1"/>
    </source>
</evidence>
<feature type="compositionally biased region" description="Basic residues" evidence="1">
    <location>
        <begin position="21"/>
        <end position="31"/>
    </location>
</feature>
<accession>A0A8S3DB38</accession>